<evidence type="ECO:0000313" key="2">
    <source>
        <dbReference type="EMBL" id="KAK3054018.1"/>
    </source>
</evidence>
<dbReference type="PANTHER" id="PTHR42085:SF7">
    <property type="entry name" value="F-BOX DOMAIN-CONTAINING PROTEIN"/>
    <property type="match status" value="1"/>
</dbReference>
<proteinExistence type="predicted"/>
<accession>A0AAJ0DP62</accession>
<name>A0AAJ0DP62_9PEZI</name>
<evidence type="ECO:0008006" key="4">
    <source>
        <dbReference type="Google" id="ProtNLM"/>
    </source>
</evidence>
<dbReference type="Proteomes" id="UP001271007">
    <property type="component" value="Unassembled WGS sequence"/>
</dbReference>
<keyword evidence="3" id="KW-1185">Reference proteome</keyword>
<dbReference type="InterPro" id="IPR038883">
    <property type="entry name" value="AN11006-like"/>
</dbReference>
<dbReference type="PANTHER" id="PTHR42085">
    <property type="entry name" value="F-BOX DOMAIN-CONTAINING PROTEIN"/>
    <property type="match status" value="1"/>
</dbReference>
<dbReference type="EMBL" id="JAWDJX010000013">
    <property type="protein sequence ID" value="KAK3054018.1"/>
    <property type="molecule type" value="Genomic_DNA"/>
</dbReference>
<dbReference type="AlphaFoldDB" id="A0AAJ0DP62"/>
<sequence>MPSKKESRVTKRSSSAGPGNGRVTRQQTKKLKTSASAAAGLQTMVDESTAAAPSKGRKKVAPGVSSVASAGKAHAGEDQNAAPDESQEYFDVPSQLSDKAKGKQRAIETPPSDRNIFRLMDLPPELRLEIYRACLTRPWNIRLSKPEPPPAPKEDQQDEETIQIDANGNIVNNYERYKRYQLAHCAGPLAVQRRMFGAISGHGGLVRQAPQIVIRAMIIGRAVPSVPAGSSNQATTSSCTLALNSARAGPSTATKSGPTRPVKNYASPDDPLVINLLRCSQEIYKEARDVMYSENVFELSVADGTYSMSALHQRSRRVIKHIHLKIPTYTEILERFSEIVRLSLRYCYGLQQFVIHTPFKLPGDGHGSMNNSNTTVYANGFDILRWLPQTCKVVMTGTANSEIDAVVEKHANLAKVQNKVSYDLRQAHPELFNH</sequence>
<comment type="caution">
    <text evidence="2">The sequence shown here is derived from an EMBL/GenBank/DDBJ whole genome shotgun (WGS) entry which is preliminary data.</text>
</comment>
<feature type="region of interest" description="Disordered" evidence="1">
    <location>
        <begin position="1"/>
        <end position="87"/>
    </location>
</feature>
<organism evidence="2 3">
    <name type="scientific">Extremus antarcticus</name>
    <dbReference type="NCBI Taxonomy" id="702011"/>
    <lineage>
        <taxon>Eukaryota</taxon>
        <taxon>Fungi</taxon>
        <taxon>Dikarya</taxon>
        <taxon>Ascomycota</taxon>
        <taxon>Pezizomycotina</taxon>
        <taxon>Dothideomycetes</taxon>
        <taxon>Dothideomycetidae</taxon>
        <taxon>Mycosphaerellales</taxon>
        <taxon>Extremaceae</taxon>
        <taxon>Extremus</taxon>
    </lineage>
</organism>
<evidence type="ECO:0000313" key="3">
    <source>
        <dbReference type="Proteomes" id="UP001271007"/>
    </source>
</evidence>
<feature type="region of interest" description="Disordered" evidence="1">
    <location>
        <begin position="142"/>
        <end position="162"/>
    </location>
</feature>
<protein>
    <recommendedName>
        <fullName evidence="4">F-box domain-containing protein</fullName>
    </recommendedName>
</protein>
<evidence type="ECO:0000256" key="1">
    <source>
        <dbReference type="SAM" id="MobiDB-lite"/>
    </source>
</evidence>
<reference evidence="2" key="1">
    <citation type="submission" date="2023-04" db="EMBL/GenBank/DDBJ databases">
        <title>Black Yeasts Isolated from many extreme environments.</title>
        <authorList>
            <person name="Coleine C."/>
            <person name="Stajich J.E."/>
            <person name="Selbmann L."/>
        </authorList>
    </citation>
    <scope>NUCLEOTIDE SEQUENCE</scope>
    <source>
        <strain evidence="2">CCFEE 5312</strain>
    </source>
</reference>
<gene>
    <name evidence="2" type="ORF">LTR09_004794</name>
</gene>